<dbReference type="STRING" id="161398.PP2015_4056"/>
<feature type="domain" description="Gamma-glutamylcyclotransferase AIG2-like" evidence="1">
    <location>
        <begin position="4"/>
        <end position="109"/>
    </location>
</feature>
<dbReference type="Proteomes" id="UP000061457">
    <property type="component" value="Chromosome II"/>
</dbReference>
<dbReference type="KEGG" id="pphe:PP2015_4056"/>
<keyword evidence="3" id="KW-1185">Reference proteome</keyword>
<dbReference type="InterPro" id="IPR009288">
    <property type="entry name" value="AIG2-like_dom"/>
</dbReference>
<dbReference type="InterPro" id="IPR013024">
    <property type="entry name" value="GGCT-like"/>
</dbReference>
<dbReference type="AlphaFoldDB" id="A0A0S2K821"/>
<evidence type="ECO:0000313" key="3">
    <source>
        <dbReference type="Proteomes" id="UP000061457"/>
    </source>
</evidence>
<sequence length="111" mass="12475">MNALFSYGTLQQPQVQLDTFGRLLEGQKDTLIGYKLGEVKITDEAVIKSSGKEYHPILIKSDHEEDTVDGTVFLITDAELQQADDYEVDDYQRVEAQLKSGKTCWIYAAAN</sequence>
<dbReference type="SUPFAM" id="SSF110857">
    <property type="entry name" value="Gamma-glutamyl cyclotransferase-like"/>
    <property type="match status" value="1"/>
</dbReference>
<organism evidence="2 3">
    <name type="scientific">Pseudoalteromonas phenolica</name>
    <dbReference type="NCBI Taxonomy" id="161398"/>
    <lineage>
        <taxon>Bacteria</taxon>
        <taxon>Pseudomonadati</taxon>
        <taxon>Pseudomonadota</taxon>
        <taxon>Gammaproteobacteria</taxon>
        <taxon>Alteromonadales</taxon>
        <taxon>Pseudoalteromonadaceae</taxon>
        <taxon>Pseudoalteromonas</taxon>
    </lineage>
</organism>
<accession>A0A0S2K821</accession>
<evidence type="ECO:0000259" key="1">
    <source>
        <dbReference type="Pfam" id="PF06094"/>
    </source>
</evidence>
<dbReference type="OrthoDB" id="9798388at2"/>
<reference evidence="2 3" key="1">
    <citation type="submission" date="2015-11" db="EMBL/GenBank/DDBJ databases">
        <authorList>
            <person name="Zhang Y."/>
            <person name="Guo Z."/>
        </authorList>
    </citation>
    <scope>NUCLEOTIDE SEQUENCE [LARGE SCALE GENOMIC DNA]</scope>
    <source>
        <strain evidence="2 3">KCTC 12086</strain>
    </source>
</reference>
<proteinExistence type="predicted"/>
<name>A0A0S2K821_9GAMM</name>
<dbReference type="RefSeq" id="WP_058032373.1">
    <property type="nucleotide sequence ID" value="NZ_CP013188.1"/>
</dbReference>
<dbReference type="Gene3D" id="3.10.490.10">
    <property type="entry name" value="Gamma-glutamyl cyclotransferase-like"/>
    <property type="match status" value="1"/>
</dbReference>
<protein>
    <submittedName>
        <fullName evidence="2">AIG2 family protein</fullName>
    </submittedName>
</protein>
<dbReference type="InterPro" id="IPR036568">
    <property type="entry name" value="GGCT-like_sf"/>
</dbReference>
<dbReference type="PATRIC" id="fig|161398.10.peg.4159"/>
<dbReference type="EMBL" id="CP013188">
    <property type="protein sequence ID" value="ALO44524.1"/>
    <property type="molecule type" value="Genomic_DNA"/>
</dbReference>
<dbReference type="Pfam" id="PF06094">
    <property type="entry name" value="GGACT"/>
    <property type="match status" value="1"/>
</dbReference>
<dbReference type="CDD" id="cd06661">
    <property type="entry name" value="GGCT_like"/>
    <property type="match status" value="1"/>
</dbReference>
<gene>
    <name evidence="2" type="ORF">PP2015_4056</name>
</gene>
<evidence type="ECO:0000313" key="2">
    <source>
        <dbReference type="EMBL" id="ALO44524.1"/>
    </source>
</evidence>